<reference evidence="1" key="1">
    <citation type="journal article" date="2021" name="New Phytol.">
        <title>Evolutionary innovations through gain and loss of genes in the ectomycorrhizal Boletales.</title>
        <authorList>
            <person name="Wu G."/>
            <person name="Miyauchi S."/>
            <person name="Morin E."/>
            <person name="Kuo A."/>
            <person name="Drula E."/>
            <person name="Varga T."/>
            <person name="Kohler A."/>
            <person name="Feng B."/>
            <person name="Cao Y."/>
            <person name="Lipzen A."/>
            <person name="Daum C."/>
            <person name="Hundley H."/>
            <person name="Pangilinan J."/>
            <person name="Johnson J."/>
            <person name="Barry K."/>
            <person name="LaButti K."/>
            <person name="Ng V."/>
            <person name="Ahrendt S."/>
            <person name="Min B."/>
            <person name="Choi I.G."/>
            <person name="Park H."/>
            <person name="Plett J.M."/>
            <person name="Magnuson J."/>
            <person name="Spatafora J.W."/>
            <person name="Nagy L.G."/>
            <person name="Henrissat B."/>
            <person name="Grigoriev I.V."/>
            <person name="Yang Z.L."/>
            <person name="Xu J."/>
            <person name="Martin F.M."/>
        </authorList>
    </citation>
    <scope>NUCLEOTIDE SEQUENCE</scope>
    <source>
        <strain evidence="1">KUC20120723A-06</strain>
    </source>
</reference>
<dbReference type="Proteomes" id="UP000790709">
    <property type="component" value="Unassembled WGS sequence"/>
</dbReference>
<evidence type="ECO:0000313" key="1">
    <source>
        <dbReference type="EMBL" id="KAH7921897.1"/>
    </source>
</evidence>
<organism evidence="1 2">
    <name type="scientific">Leucogyrophana mollusca</name>
    <dbReference type="NCBI Taxonomy" id="85980"/>
    <lineage>
        <taxon>Eukaryota</taxon>
        <taxon>Fungi</taxon>
        <taxon>Dikarya</taxon>
        <taxon>Basidiomycota</taxon>
        <taxon>Agaricomycotina</taxon>
        <taxon>Agaricomycetes</taxon>
        <taxon>Agaricomycetidae</taxon>
        <taxon>Boletales</taxon>
        <taxon>Boletales incertae sedis</taxon>
        <taxon>Leucogyrophana</taxon>
    </lineage>
</organism>
<protein>
    <submittedName>
        <fullName evidence="1">Alpha beta-hydrolase</fullName>
    </submittedName>
</protein>
<keyword evidence="2" id="KW-1185">Reference proteome</keyword>
<evidence type="ECO:0000313" key="2">
    <source>
        <dbReference type="Proteomes" id="UP000790709"/>
    </source>
</evidence>
<accession>A0ACB8B8Y7</accession>
<gene>
    <name evidence="1" type="ORF">BV22DRAFT_693930</name>
</gene>
<dbReference type="EMBL" id="MU266506">
    <property type="protein sequence ID" value="KAH7921897.1"/>
    <property type="molecule type" value="Genomic_DNA"/>
</dbReference>
<name>A0ACB8B8Y7_9AGAM</name>
<sequence>MLGVQALLCVLSIVCITAATAPVVDLGYTQYKGSIDASTGITSYLGIRFAAPPVGKLRWKAPQAPHTVTGVQDATKQPKRCYQGSMGASPTNPLKVSKRDVGSSEDCLFLSVYSPQHHTSEGLPVIVWIHGGGYVSGPSSIFDGADLIKNSNNGVVVVVIQYRLGLFGFLAGKAVKAGGALNAGLLDQNYALQWVQSHISKFGGDPSKVTIWGESAGAGSVLQHVVAHRGNTQPSLFRAVMTSSTFLPPQYNYNDPIPEKLYREVVSGAKCTSSSDTLACLRAAHVDTLEALNTKIGKAGFSGTFTFVPVIDGSFIMERPTVTLNRGRVNGDTLLSVTNTFEGTAFVSAHTKLNISEYTSTLFPRFGHTQAAGAAQHYKGVGKSSVDQAIAAMGESIFICPTYYLIEAFAKKKAWKGEFAVPPGRHGQDIPYYFTSNKPPFNNANFVKAFAQSFLAVAISLDPNHKISTSDIKPSWRQWSSGATEMWFGKTSKNTPDVRVVKTNQALQARCNFWRSVTPYTMQ</sequence>
<comment type="caution">
    <text evidence="1">The sequence shown here is derived from an EMBL/GenBank/DDBJ whole genome shotgun (WGS) entry which is preliminary data.</text>
</comment>
<proteinExistence type="predicted"/>